<dbReference type="EMBL" id="SHAH01000025">
    <property type="protein sequence ID" value="RZO76779.1"/>
    <property type="molecule type" value="Genomic_DNA"/>
</dbReference>
<accession>A0A520S2U8</accession>
<reference evidence="1 2" key="1">
    <citation type="submission" date="2019-02" db="EMBL/GenBank/DDBJ databases">
        <title>Prokaryotic population dynamics and viral predation in marine succession experiment using metagenomics: the confinement effect.</title>
        <authorList>
            <person name="Haro-Moreno J.M."/>
            <person name="Rodriguez-Valera F."/>
            <person name="Lopez-Perez M."/>
        </authorList>
    </citation>
    <scope>NUCLEOTIDE SEQUENCE [LARGE SCALE GENOMIC DNA]</scope>
    <source>
        <strain evidence="1">MED-G158</strain>
    </source>
</reference>
<dbReference type="AlphaFoldDB" id="A0A520S2U8"/>
<proteinExistence type="predicted"/>
<organism evidence="1 2">
    <name type="scientific">OM182 bacterium</name>
    <dbReference type="NCBI Taxonomy" id="2510334"/>
    <lineage>
        <taxon>Bacteria</taxon>
        <taxon>Pseudomonadati</taxon>
        <taxon>Pseudomonadota</taxon>
        <taxon>Gammaproteobacteria</taxon>
        <taxon>OMG group</taxon>
        <taxon>OM182 clade</taxon>
    </lineage>
</organism>
<sequence>MDSGGFGAIGAVLLPEMLVPSACVLLINPAPGGFAATPDGRHIIVAHGGRQDRAQAGNTIAIVVVELAVAGSPQSEVARVKVGTNDPAVQTHPLIPSVRPDGREPAFVQEELLGIQKLNKQHNEASNKFVHEHAQHAVADDSTSISSQLNSNREINHAVKILLKATSLWYRDNQELGH</sequence>
<comment type="caution">
    <text evidence="1">The sequence shown here is derived from an EMBL/GenBank/DDBJ whole genome shotgun (WGS) entry which is preliminary data.</text>
</comment>
<gene>
    <name evidence="1" type="ORF">EVA69_02585</name>
</gene>
<evidence type="ECO:0000313" key="2">
    <source>
        <dbReference type="Proteomes" id="UP000320404"/>
    </source>
</evidence>
<name>A0A520S2U8_9GAMM</name>
<dbReference type="Proteomes" id="UP000320404">
    <property type="component" value="Unassembled WGS sequence"/>
</dbReference>
<protein>
    <submittedName>
        <fullName evidence="1">Uncharacterized protein</fullName>
    </submittedName>
</protein>
<evidence type="ECO:0000313" key="1">
    <source>
        <dbReference type="EMBL" id="RZO76779.1"/>
    </source>
</evidence>